<reference evidence="1 2" key="1">
    <citation type="journal article" date="2014" name="PLoS ONE">
        <title>Global Analysis of Gene Expression Profiles in Physic Nut (Jatropha curcas L.) Seedlings Exposed to Salt Stress.</title>
        <authorList>
            <person name="Zhang L."/>
            <person name="Zhang C."/>
            <person name="Wu P."/>
            <person name="Chen Y."/>
            <person name="Li M."/>
            <person name="Jiang H."/>
            <person name="Wu G."/>
        </authorList>
    </citation>
    <scope>NUCLEOTIDE SEQUENCE [LARGE SCALE GENOMIC DNA]</scope>
    <source>
        <strain evidence="2">cv. GZQX0401</strain>
        <tissue evidence="1">Young leaves</tissue>
    </source>
</reference>
<sequence length="86" mass="9714">MIQRRAHLSAARVASILVTQSLARPNRADQHARAINAYLSMARVAIILELRLQHTQPMLNDTLVLKIKFCLSRKRQPSLLYLPGPS</sequence>
<keyword evidence="2" id="KW-1185">Reference proteome</keyword>
<evidence type="ECO:0000313" key="1">
    <source>
        <dbReference type="EMBL" id="KDP35558.1"/>
    </source>
</evidence>
<dbReference type="Proteomes" id="UP000027138">
    <property type="component" value="Unassembled WGS sequence"/>
</dbReference>
<dbReference type="AlphaFoldDB" id="A0A067KKM0"/>
<gene>
    <name evidence="1" type="ORF">JCGZ_08996</name>
</gene>
<proteinExistence type="predicted"/>
<dbReference type="EMBL" id="KK914482">
    <property type="protein sequence ID" value="KDP35558.1"/>
    <property type="molecule type" value="Genomic_DNA"/>
</dbReference>
<evidence type="ECO:0000313" key="2">
    <source>
        <dbReference type="Proteomes" id="UP000027138"/>
    </source>
</evidence>
<accession>A0A067KKM0</accession>
<organism evidence="1 2">
    <name type="scientific">Jatropha curcas</name>
    <name type="common">Barbados nut</name>
    <dbReference type="NCBI Taxonomy" id="180498"/>
    <lineage>
        <taxon>Eukaryota</taxon>
        <taxon>Viridiplantae</taxon>
        <taxon>Streptophyta</taxon>
        <taxon>Embryophyta</taxon>
        <taxon>Tracheophyta</taxon>
        <taxon>Spermatophyta</taxon>
        <taxon>Magnoliopsida</taxon>
        <taxon>eudicotyledons</taxon>
        <taxon>Gunneridae</taxon>
        <taxon>Pentapetalae</taxon>
        <taxon>rosids</taxon>
        <taxon>fabids</taxon>
        <taxon>Malpighiales</taxon>
        <taxon>Euphorbiaceae</taxon>
        <taxon>Crotonoideae</taxon>
        <taxon>Jatropheae</taxon>
        <taxon>Jatropha</taxon>
    </lineage>
</organism>
<name>A0A067KKM0_JATCU</name>
<protein>
    <submittedName>
        <fullName evidence="1">Uncharacterized protein</fullName>
    </submittedName>
</protein>